<protein>
    <recommendedName>
        <fullName evidence="1">HTH cro/C1-type domain-containing protein</fullName>
    </recommendedName>
</protein>
<name>X1NSL2_9ZZZZ</name>
<dbReference type="SUPFAM" id="SSF47413">
    <property type="entry name" value="lambda repressor-like DNA-binding domains"/>
    <property type="match status" value="1"/>
</dbReference>
<comment type="caution">
    <text evidence="2">The sequence shown here is derived from an EMBL/GenBank/DDBJ whole genome shotgun (WGS) entry which is preliminary data.</text>
</comment>
<gene>
    <name evidence="2" type="ORF">S06H3_45382</name>
</gene>
<accession>X1NSL2</accession>
<evidence type="ECO:0000259" key="1">
    <source>
        <dbReference type="PROSITE" id="PS50943"/>
    </source>
</evidence>
<dbReference type="PROSITE" id="PS50943">
    <property type="entry name" value="HTH_CROC1"/>
    <property type="match status" value="1"/>
</dbReference>
<dbReference type="Pfam" id="PF01381">
    <property type="entry name" value="HTH_3"/>
    <property type="match status" value="1"/>
</dbReference>
<dbReference type="AlphaFoldDB" id="X1NSL2"/>
<reference evidence="2" key="1">
    <citation type="journal article" date="2014" name="Front. Microbiol.">
        <title>High frequency of phylogenetically diverse reductive dehalogenase-homologous genes in deep subseafloor sedimentary metagenomes.</title>
        <authorList>
            <person name="Kawai M."/>
            <person name="Futagami T."/>
            <person name="Toyoda A."/>
            <person name="Takaki Y."/>
            <person name="Nishi S."/>
            <person name="Hori S."/>
            <person name="Arai W."/>
            <person name="Tsubouchi T."/>
            <person name="Morono Y."/>
            <person name="Uchiyama I."/>
            <person name="Ito T."/>
            <person name="Fujiyama A."/>
            <person name="Inagaki F."/>
            <person name="Takami H."/>
        </authorList>
    </citation>
    <scope>NUCLEOTIDE SEQUENCE</scope>
    <source>
        <strain evidence="2">Expedition CK06-06</strain>
    </source>
</reference>
<organism evidence="2">
    <name type="scientific">marine sediment metagenome</name>
    <dbReference type="NCBI Taxonomy" id="412755"/>
    <lineage>
        <taxon>unclassified sequences</taxon>
        <taxon>metagenomes</taxon>
        <taxon>ecological metagenomes</taxon>
    </lineage>
</organism>
<proteinExistence type="predicted"/>
<dbReference type="EMBL" id="BARV01028328">
    <property type="protein sequence ID" value="GAI33216.1"/>
    <property type="molecule type" value="Genomic_DNA"/>
</dbReference>
<dbReference type="Gene3D" id="1.10.260.40">
    <property type="entry name" value="lambda repressor-like DNA-binding domains"/>
    <property type="match status" value="1"/>
</dbReference>
<feature type="domain" description="HTH cro/C1-type" evidence="1">
    <location>
        <begin position="36"/>
        <end position="67"/>
    </location>
</feature>
<dbReference type="InterPro" id="IPR001387">
    <property type="entry name" value="Cro/C1-type_HTH"/>
</dbReference>
<dbReference type="GO" id="GO:0003677">
    <property type="term" value="F:DNA binding"/>
    <property type="evidence" value="ECO:0007669"/>
    <property type="project" value="InterPro"/>
</dbReference>
<dbReference type="InterPro" id="IPR010982">
    <property type="entry name" value="Lambda_DNA-bd_dom_sf"/>
</dbReference>
<sequence length="70" mass="8160">MDGTDFKDFKKELLSKPNIRRQYEALRPQYDIIQAIIARRNELSISQRKLAQMVGMHQPAICRLERGGSK</sequence>
<evidence type="ECO:0000313" key="2">
    <source>
        <dbReference type="EMBL" id="GAI33216.1"/>
    </source>
</evidence>
<dbReference type="CDD" id="cd00093">
    <property type="entry name" value="HTH_XRE"/>
    <property type="match status" value="1"/>
</dbReference>